<dbReference type="InterPro" id="IPR021810">
    <property type="entry name" value="T1RH-like_C"/>
</dbReference>
<feature type="domain" description="Helicase ATP-binding" evidence="12">
    <location>
        <begin position="308"/>
        <end position="472"/>
    </location>
</feature>
<dbReference type="EMBL" id="DSOL01000051">
    <property type="protein sequence ID" value="HEN27414.1"/>
    <property type="molecule type" value="Genomic_DNA"/>
</dbReference>
<keyword evidence="5 10" id="KW-0680">Restriction system</keyword>
<dbReference type="Gene3D" id="3.40.50.300">
    <property type="entry name" value="P-loop containing nucleotide triphosphate hydrolases"/>
    <property type="match status" value="2"/>
</dbReference>
<dbReference type="CDD" id="cd18030">
    <property type="entry name" value="DEXHc_RE_I_HsdR"/>
    <property type="match status" value="1"/>
</dbReference>
<evidence type="ECO:0000256" key="1">
    <source>
        <dbReference type="ARBA" id="ARBA00000851"/>
    </source>
</evidence>
<gene>
    <name evidence="13" type="ORF">ENQ77_01870</name>
</gene>
<reference evidence="13" key="1">
    <citation type="journal article" date="2020" name="mSystems">
        <title>Genome- and Community-Level Interaction Insights into Carbon Utilization and Element Cycling Functions of Hydrothermarchaeota in Hydrothermal Sediment.</title>
        <authorList>
            <person name="Zhou Z."/>
            <person name="Liu Y."/>
            <person name="Xu W."/>
            <person name="Pan J."/>
            <person name="Luo Z.H."/>
            <person name="Li M."/>
        </authorList>
    </citation>
    <scope>NUCLEOTIDE SEQUENCE [LARGE SCALE GENOMIC DNA]</scope>
    <source>
        <strain evidence="13">SpSt-34</strain>
    </source>
</reference>
<dbReference type="InterPro" id="IPR004473">
    <property type="entry name" value="Restrct_endonuc_typeI_HsdR"/>
</dbReference>
<proteinExistence type="inferred from homology"/>
<evidence type="ECO:0000256" key="6">
    <source>
        <dbReference type="ARBA" id="ARBA00022759"/>
    </source>
</evidence>
<dbReference type="SUPFAM" id="SSF52540">
    <property type="entry name" value="P-loop containing nucleoside triphosphate hydrolases"/>
    <property type="match status" value="2"/>
</dbReference>
<dbReference type="Pfam" id="PF04313">
    <property type="entry name" value="HSDR_N"/>
    <property type="match status" value="1"/>
</dbReference>
<evidence type="ECO:0000256" key="8">
    <source>
        <dbReference type="ARBA" id="ARBA00022840"/>
    </source>
</evidence>
<keyword evidence="11" id="KW-0175">Coiled coil</keyword>
<comment type="function">
    <text evidence="10">Subunit R is required for both nuclease and ATPase activities, but not for modification.</text>
</comment>
<evidence type="ECO:0000256" key="5">
    <source>
        <dbReference type="ARBA" id="ARBA00022747"/>
    </source>
</evidence>
<evidence type="ECO:0000256" key="11">
    <source>
        <dbReference type="SAM" id="Coils"/>
    </source>
</evidence>
<evidence type="ECO:0000256" key="2">
    <source>
        <dbReference type="ARBA" id="ARBA00008598"/>
    </source>
</evidence>
<dbReference type="Pfam" id="PF18766">
    <property type="entry name" value="SWI2_SNF2"/>
    <property type="match status" value="1"/>
</dbReference>
<protein>
    <recommendedName>
        <fullName evidence="10">Type I restriction enzyme endonuclease subunit</fullName>
        <shortName evidence="10">R protein</shortName>
        <ecNumber evidence="10">3.1.21.3</ecNumber>
    </recommendedName>
</protein>
<comment type="caution">
    <text evidence="13">The sequence shown here is derived from an EMBL/GenBank/DDBJ whole genome shotgun (WGS) entry which is preliminary data.</text>
</comment>
<dbReference type="CDD" id="cd18800">
    <property type="entry name" value="SF2_C_EcoR124I-like"/>
    <property type="match status" value="1"/>
</dbReference>
<dbReference type="InterPro" id="IPR014001">
    <property type="entry name" value="Helicase_ATP-bd"/>
</dbReference>
<dbReference type="PANTHER" id="PTHR30195:SF15">
    <property type="entry name" value="TYPE I RESTRICTION ENZYME HINDI ENDONUCLEASE SUBUNIT"/>
    <property type="match status" value="1"/>
</dbReference>
<evidence type="ECO:0000256" key="9">
    <source>
        <dbReference type="ARBA" id="ARBA00023125"/>
    </source>
</evidence>
<evidence type="ECO:0000256" key="4">
    <source>
        <dbReference type="ARBA" id="ARBA00022741"/>
    </source>
</evidence>
<evidence type="ECO:0000256" key="3">
    <source>
        <dbReference type="ARBA" id="ARBA00022722"/>
    </source>
</evidence>
<dbReference type="Pfam" id="PF11867">
    <property type="entry name" value="T1RH-like_C"/>
    <property type="match status" value="1"/>
</dbReference>
<dbReference type="SMART" id="SM00487">
    <property type="entry name" value="DEXDc"/>
    <property type="match status" value="1"/>
</dbReference>
<dbReference type="AlphaFoldDB" id="A0A7C2P3R5"/>
<feature type="coiled-coil region" evidence="11">
    <location>
        <begin position="910"/>
        <end position="937"/>
    </location>
</feature>
<sequence length="1026" mass="120049">MMAQLDEKYMVENHVINVLKSLNYEHIHGSELIPETGERESYRDVILKKRFIKSIKRLNAWLNDELAEIVYQMVSKIDHPDPVTRGKMFYDMLISGVKLTIKDNNEERTRIVKLIDFSNPENNEFLAGNQFEVEYYYEHGRFRIPDLVVFINGIPVAVFEFKGFNSGDTAKDAFNDHKTKMKDIPQLYQYSQILVAGDGLETKYGSPTSDWERFFVWEGIESDDDVEVIEFEEEYGKHAIYRWRDKDLTSLDVLLLGLFNKKRLLEFIEDFIIYDKSGKSLTKIVATYYQFYTVRKAVDRTIQAVIYGRNPEERRIGVVWHTQGSGKSLTMLFYAKKVIKIPELDYPLLIFLTDRRELDEQLYGVFANVFPIAKHVETIDDLHNTVRETRGGIIFATIQKFGRKSKEEEYPLLTERKNIVIIADEAHRSHYRQLAENLRRAIPNASFLGFTATPVDYEDRSTTLVFGDYISVYSIEKARRHGVVVPIYYESRLSELHLTNEFIDLEFEEISERVVADPEEKESIKRAFAKLERIMLTEKYIRSVARDLVEHFNRRIEEFDGKAMVVTISRKVAVELYKRIIEQPNAPKVAVVISGNKSRDPEEFHEHIRTGKQLKELADKFKDPDSELKMVIVVDMWLTGFDVPCLHTMYFWKPMKNHSLVQAIARVNRVFKDKSGGLIVDYIGIADDLRKSLSKYALEQIRETLTNINEVIALLREKHDILCSYFAGLNFRSWKEMGSEELSRLTAQAYERIAREEETKKKFVKNFVTLKKLYMLASPHPDAIAIKDDLAFFEMIKKMIVKYSVRRKSEIARELEGEITKLISKSIVAKEPVDVLDLLKKEKPEISILSEEFLKELENLEYKNLAADLLLKILYDRIKVRMKVNPWKFKSLYEMLNELIEKHNAKIIEISEMISRLVEIAREVRKAEEEGKQLNMSEEEYAFYSLLLSYPNLPIRERERIEEIARELADRLSGYVKISEWKRKEYIKARIKAEVKRVLMRKGIKDYSIINELSKLIVDHAAVMSC</sequence>
<name>A0A7C2P3R5_UNCW3</name>
<dbReference type="InterPro" id="IPR007409">
    <property type="entry name" value="Restrct_endonuc_type1_HsdR_N"/>
</dbReference>
<evidence type="ECO:0000259" key="12">
    <source>
        <dbReference type="PROSITE" id="PS51192"/>
    </source>
</evidence>
<comment type="catalytic activity">
    <reaction evidence="1 10">
        <text>Endonucleolytic cleavage of DNA to give random double-stranded fragments with terminal 5'-phosphates, ATP is simultaneously hydrolyzed.</text>
        <dbReference type="EC" id="3.1.21.3"/>
    </reaction>
</comment>
<dbReference type="PROSITE" id="PS51192">
    <property type="entry name" value="HELICASE_ATP_BIND_1"/>
    <property type="match status" value="1"/>
</dbReference>
<keyword evidence="9 10" id="KW-0238">DNA-binding</keyword>
<keyword evidence="7 10" id="KW-0378">Hydrolase</keyword>
<evidence type="ECO:0000256" key="7">
    <source>
        <dbReference type="ARBA" id="ARBA00022801"/>
    </source>
</evidence>
<dbReference type="GO" id="GO:0009035">
    <property type="term" value="F:type I site-specific deoxyribonuclease activity"/>
    <property type="evidence" value="ECO:0007669"/>
    <property type="project" value="UniProtKB-EC"/>
</dbReference>
<accession>A0A7C2P3R5</accession>
<dbReference type="GO" id="GO:0003677">
    <property type="term" value="F:DNA binding"/>
    <property type="evidence" value="ECO:0007669"/>
    <property type="project" value="UniProtKB-KW"/>
</dbReference>
<dbReference type="Pfam" id="PF22679">
    <property type="entry name" value="T1R_D3-like"/>
    <property type="match status" value="1"/>
</dbReference>
<dbReference type="PANTHER" id="PTHR30195">
    <property type="entry name" value="TYPE I SITE-SPECIFIC DEOXYRIBONUCLEASE PROTEIN SUBUNIT M AND R"/>
    <property type="match status" value="1"/>
</dbReference>
<comment type="similarity">
    <text evidence="2 10">Belongs to the HsdR family.</text>
</comment>
<evidence type="ECO:0000256" key="10">
    <source>
        <dbReference type="RuleBase" id="RU364115"/>
    </source>
</evidence>
<dbReference type="InterPro" id="IPR055180">
    <property type="entry name" value="HsdR_RecA-like_helicase_dom_2"/>
</dbReference>
<dbReference type="InterPro" id="IPR040980">
    <property type="entry name" value="SWI2_SNF2"/>
</dbReference>
<dbReference type="NCBIfam" id="TIGR00348">
    <property type="entry name" value="hsdR"/>
    <property type="match status" value="1"/>
</dbReference>
<organism evidence="13">
    <name type="scientific">candidate division WOR-3 bacterium</name>
    <dbReference type="NCBI Taxonomy" id="2052148"/>
    <lineage>
        <taxon>Bacteria</taxon>
        <taxon>Bacteria division WOR-3</taxon>
    </lineage>
</organism>
<dbReference type="CDD" id="cd22332">
    <property type="entry name" value="HsdR_N"/>
    <property type="match status" value="1"/>
</dbReference>
<dbReference type="InterPro" id="IPR027417">
    <property type="entry name" value="P-loop_NTPase"/>
</dbReference>
<comment type="subunit">
    <text evidence="10">The type I restriction/modification system is composed of three polypeptides R, M and S.</text>
</comment>
<dbReference type="GO" id="GO:0005524">
    <property type="term" value="F:ATP binding"/>
    <property type="evidence" value="ECO:0007669"/>
    <property type="project" value="UniProtKB-KW"/>
</dbReference>
<dbReference type="EC" id="3.1.21.3" evidence="10"/>
<keyword evidence="8 10" id="KW-0067">ATP-binding</keyword>
<evidence type="ECO:0000313" key="13">
    <source>
        <dbReference type="EMBL" id="HEN27414.1"/>
    </source>
</evidence>
<keyword evidence="3" id="KW-0540">Nuclease</keyword>
<keyword evidence="6" id="KW-0255">Endonuclease</keyword>
<keyword evidence="4 10" id="KW-0547">Nucleotide-binding</keyword>
<dbReference type="Gene3D" id="3.90.1570.50">
    <property type="match status" value="1"/>
</dbReference>
<dbReference type="GO" id="GO:0009307">
    <property type="term" value="P:DNA restriction-modification system"/>
    <property type="evidence" value="ECO:0007669"/>
    <property type="project" value="UniProtKB-KW"/>
</dbReference>
<dbReference type="InterPro" id="IPR051268">
    <property type="entry name" value="Type-I_R_enzyme_R_subunit"/>
</dbReference>